<dbReference type="Pfam" id="PF01841">
    <property type="entry name" value="Transglut_core"/>
    <property type="match status" value="1"/>
</dbReference>
<keyword evidence="4" id="KW-1185">Reference proteome</keyword>
<accession>A0A6I0ETX3</accession>
<feature type="domain" description="Transglutaminase-like" evidence="2">
    <location>
        <begin position="97"/>
        <end position="168"/>
    </location>
</feature>
<dbReference type="PANTHER" id="PTHR46333">
    <property type="entry name" value="CYTOKINESIS PROTEIN 3"/>
    <property type="match status" value="1"/>
</dbReference>
<dbReference type="GO" id="GO:0005737">
    <property type="term" value="C:cytoplasm"/>
    <property type="evidence" value="ECO:0007669"/>
    <property type="project" value="TreeGrafter"/>
</dbReference>
<keyword evidence="1" id="KW-1133">Transmembrane helix</keyword>
<dbReference type="InterPro" id="IPR052557">
    <property type="entry name" value="CAP/Cytokinesis_protein"/>
</dbReference>
<dbReference type="RefSeq" id="WP_151621803.1">
    <property type="nucleotide sequence ID" value="NZ_WBXO01000020.1"/>
</dbReference>
<dbReference type="OrthoDB" id="9788327at2"/>
<proteinExistence type="predicted"/>
<dbReference type="EMBL" id="WBXO01000020">
    <property type="protein sequence ID" value="KAB2950840.1"/>
    <property type="molecule type" value="Genomic_DNA"/>
</dbReference>
<evidence type="ECO:0000256" key="1">
    <source>
        <dbReference type="SAM" id="Phobius"/>
    </source>
</evidence>
<dbReference type="Proteomes" id="UP000468766">
    <property type="component" value="Unassembled WGS sequence"/>
</dbReference>
<dbReference type="InterPro" id="IPR002931">
    <property type="entry name" value="Transglutaminase-like"/>
</dbReference>
<feature type="transmembrane region" description="Helical" evidence="1">
    <location>
        <begin position="6"/>
        <end position="26"/>
    </location>
</feature>
<protein>
    <submittedName>
        <fullName evidence="3">Transglutaminase domain-containing protein</fullName>
    </submittedName>
</protein>
<dbReference type="Gene3D" id="3.10.620.30">
    <property type="match status" value="1"/>
</dbReference>
<dbReference type="AlphaFoldDB" id="A0A6I0ETX3"/>
<dbReference type="InterPro" id="IPR038765">
    <property type="entry name" value="Papain-like_cys_pep_sf"/>
</dbReference>
<name>A0A6I0ETX3_9FIRM</name>
<reference evidence="3 4" key="1">
    <citation type="submission" date="2019-10" db="EMBL/GenBank/DDBJ databases">
        <title>Whole-genome sequence of the extremophile Heliorestis acidaminivorans DSM 24790.</title>
        <authorList>
            <person name="Kyndt J.A."/>
            <person name="Meyer T.E."/>
        </authorList>
    </citation>
    <scope>NUCLEOTIDE SEQUENCE [LARGE SCALE GENOMIC DNA]</scope>
    <source>
        <strain evidence="3 4">DSM 24790</strain>
    </source>
</reference>
<comment type="caution">
    <text evidence="3">The sequence shown here is derived from an EMBL/GenBank/DDBJ whole genome shotgun (WGS) entry which is preliminary data.</text>
</comment>
<dbReference type="PANTHER" id="PTHR46333:SF2">
    <property type="entry name" value="CYTOKINESIS PROTEIN 3"/>
    <property type="match status" value="1"/>
</dbReference>
<evidence type="ECO:0000313" key="3">
    <source>
        <dbReference type="EMBL" id="KAB2950840.1"/>
    </source>
</evidence>
<organism evidence="3 4">
    <name type="scientific">Heliorestis acidaminivorans</name>
    <dbReference type="NCBI Taxonomy" id="553427"/>
    <lineage>
        <taxon>Bacteria</taxon>
        <taxon>Bacillati</taxon>
        <taxon>Bacillota</taxon>
        <taxon>Clostridia</taxon>
        <taxon>Eubacteriales</taxon>
        <taxon>Heliobacteriaceae</taxon>
        <taxon>Heliorestis</taxon>
    </lineage>
</organism>
<sequence>MYQSSIKIIYLFVFILLSVALTYIKLPTGTHTLSKNPYDVFVTKEINDLAISITEGLSNDAEKSKAIHDWVASNISYDVHTYFSGNLKDHSYSALETLNRGTSICAGYANLNAALHKAVGIPVKVVSGVARGYGLQDKEWHEIDLNQSNHAWNEVYIDGRWVVQDPTWNAGYVTMDGEFVFSLNHKYYDPDPLVFSEDHRKLREFEY</sequence>
<keyword evidence="1" id="KW-0812">Transmembrane</keyword>
<gene>
    <name evidence="3" type="ORF">F9B85_13830</name>
</gene>
<evidence type="ECO:0000313" key="4">
    <source>
        <dbReference type="Proteomes" id="UP000468766"/>
    </source>
</evidence>
<dbReference type="SUPFAM" id="SSF54001">
    <property type="entry name" value="Cysteine proteinases"/>
    <property type="match status" value="1"/>
</dbReference>
<evidence type="ECO:0000259" key="2">
    <source>
        <dbReference type="SMART" id="SM00460"/>
    </source>
</evidence>
<keyword evidence="1" id="KW-0472">Membrane</keyword>
<dbReference type="SMART" id="SM00460">
    <property type="entry name" value="TGc"/>
    <property type="match status" value="1"/>
</dbReference>